<gene>
    <name evidence="3" type="ORF">BWR60_13255</name>
</gene>
<dbReference type="OrthoDB" id="9814788at2"/>
<dbReference type="InterPro" id="IPR043129">
    <property type="entry name" value="ATPase_NBD"/>
</dbReference>
<feature type="domain" description="Hydantoinase/oxoprolinase N-terminal" evidence="2">
    <location>
        <begin position="5"/>
        <end position="165"/>
    </location>
</feature>
<dbReference type="EMBL" id="NHON01000020">
    <property type="protein sequence ID" value="OWJ66748.1"/>
    <property type="molecule type" value="Genomic_DNA"/>
</dbReference>
<dbReference type="GO" id="GO:0006749">
    <property type="term" value="P:glutathione metabolic process"/>
    <property type="evidence" value="ECO:0007669"/>
    <property type="project" value="TreeGrafter"/>
</dbReference>
<dbReference type="InterPro" id="IPR008040">
    <property type="entry name" value="Hydant_A_N"/>
</dbReference>
<evidence type="ECO:0000313" key="3">
    <source>
        <dbReference type="EMBL" id="OWJ66748.1"/>
    </source>
</evidence>
<dbReference type="Proteomes" id="UP000196655">
    <property type="component" value="Unassembled WGS sequence"/>
</dbReference>
<dbReference type="PANTHER" id="PTHR11365:SF2">
    <property type="entry name" value="5-OXOPROLINASE"/>
    <property type="match status" value="1"/>
</dbReference>
<name>A0A211ZN98_9PROT</name>
<feature type="domain" description="Hydantoinase A/oxoprolinase" evidence="1">
    <location>
        <begin position="185"/>
        <end position="327"/>
    </location>
</feature>
<keyword evidence="4" id="KW-1185">Reference proteome</keyword>
<dbReference type="SUPFAM" id="SSF53067">
    <property type="entry name" value="Actin-like ATPase domain"/>
    <property type="match status" value="1"/>
</dbReference>
<reference evidence="4" key="1">
    <citation type="submission" date="2017-05" db="EMBL/GenBank/DDBJ databases">
        <authorList>
            <person name="Macchi M."/>
            <person name="Festa S."/>
            <person name="Coppotelli B.M."/>
            <person name="Morelli I.S."/>
        </authorList>
    </citation>
    <scope>NUCLEOTIDE SEQUENCE [LARGE SCALE GENOMIC DNA]</scope>
    <source>
        <strain evidence="4">I</strain>
    </source>
</reference>
<proteinExistence type="predicted"/>
<comment type="caution">
    <text evidence="3">The sequence shown here is derived from an EMBL/GenBank/DDBJ whole genome shotgun (WGS) entry which is preliminary data.</text>
</comment>
<dbReference type="Pfam" id="PF05378">
    <property type="entry name" value="Hydant_A_N"/>
    <property type="match status" value="1"/>
</dbReference>
<dbReference type="AlphaFoldDB" id="A0A211ZN98"/>
<dbReference type="GO" id="GO:0005829">
    <property type="term" value="C:cytosol"/>
    <property type="evidence" value="ECO:0007669"/>
    <property type="project" value="TreeGrafter"/>
</dbReference>
<evidence type="ECO:0000259" key="2">
    <source>
        <dbReference type="Pfam" id="PF05378"/>
    </source>
</evidence>
<accession>A0A211ZN98</accession>
<evidence type="ECO:0008006" key="5">
    <source>
        <dbReference type="Google" id="ProtNLM"/>
    </source>
</evidence>
<dbReference type="RefSeq" id="WP_088151499.1">
    <property type="nucleotide sequence ID" value="NZ_NHON01000020.1"/>
</dbReference>
<dbReference type="Pfam" id="PF01968">
    <property type="entry name" value="Hydantoinase_A"/>
    <property type="match status" value="1"/>
</dbReference>
<dbReference type="InterPro" id="IPR045079">
    <property type="entry name" value="Oxoprolinase-like"/>
</dbReference>
<dbReference type="GO" id="GO:0017168">
    <property type="term" value="F:5-oxoprolinase (ATP-hydrolyzing) activity"/>
    <property type="evidence" value="ECO:0007669"/>
    <property type="project" value="TreeGrafter"/>
</dbReference>
<evidence type="ECO:0000313" key="4">
    <source>
        <dbReference type="Proteomes" id="UP000196655"/>
    </source>
</evidence>
<protein>
    <recommendedName>
        <fullName evidence="5">Hydantoinase</fullName>
    </recommendedName>
</protein>
<dbReference type="PANTHER" id="PTHR11365">
    <property type="entry name" value="5-OXOPROLINASE RELATED"/>
    <property type="match status" value="1"/>
</dbReference>
<evidence type="ECO:0000259" key="1">
    <source>
        <dbReference type="Pfam" id="PF01968"/>
    </source>
</evidence>
<dbReference type="STRING" id="1122125.GCA_000423185_02754"/>
<organism evidence="3 4">
    <name type="scientific">Inquilinus limosus</name>
    <dbReference type="NCBI Taxonomy" id="171674"/>
    <lineage>
        <taxon>Bacteria</taxon>
        <taxon>Pseudomonadati</taxon>
        <taxon>Pseudomonadota</taxon>
        <taxon>Alphaproteobacteria</taxon>
        <taxon>Rhodospirillales</taxon>
        <taxon>Rhodospirillaceae</taxon>
        <taxon>Inquilinus</taxon>
    </lineage>
</organism>
<sequence>MSLSLGIDTGGTFTDAVLFDPDRGVVAAAKRLTTKHDLALGIGAAIDAVLQQHPAEIGFVGLSTTLATNAVVEGQGNPACLILIGYPEAALDRAGLREAIGGDPVVAVSGGHRPTGEEQAPLDLDAVRAAILRHAPAVTAFAVAGYFAVRNPAHEQAVRDLVRELTGKPVTCGHELTSGLDAPRRALTALLNARLIPLTDSLIRAVRGRLDARGIKAPLMVVKGDGSLIADRFALARPVETVLSGPAASVVGARWLTGRDDCFVSDIGGTTTDIAVLKDGRPLLNREGAQVGGWRTMVEAVEIRTFGLGGDSEVRVEPGVGLAVGPRRSVPLSLLAQQHPEMLAVLRRQAERPEGISLDGRFALRLRALDTEADTLSAPERRIWEALADGPQPLETVLTSHLLDRPLERLVARGLVILSGFTPTDAAHVLELHDGWSAEAARLGAILWTRRPAEPGWTPPADAESFARSVLERLTADSALALVEAALARDGVADPAREARGLLPRRAVAGNASAPALLHPTLTLGLPLVGIGASAATYYPEIARRLGTESVVPQHAGVTNAIGAVASGVLQTVAITITAPEEGRFRVHAPSGIRTFGSLEDAAAHAEAEAHGRAEALAREAGGQAVAVTVTRADRVVSMAGGLDMFVESTVTATAAGRPRMG</sequence>
<dbReference type="InterPro" id="IPR002821">
    <property type="entry name" value="Hydantoinase_A"/>
</dbReference>